<feature type="transmembrane region" description="Helical" evidence="7">
    <location>
        <begin position="142"/>
        <end position="164"/>
    </location>
</feature>
<evidence type="ECO:0000313" key="10">
    <source>
        <dbReference type="Proteomes" id="UP000608850"/>
    </source>
</evidence>
<dbReference type="EMBL" id="BMOQ01000001">
    <property type="protein sequence ID" value="GGN05370.1"/>
    <property type="molecule type" value="Genomic_DNA"/>
</dbReference>
<evidence type="ECO:0000256" key="1">
    <source>
        <dbReference type="ARBA" id="ARBA00004651"/>
    </source>
</evidence>
<evidence type="ECO:0000259" key="8">
    <source>
        <dbReference type="PROSITE" id="PS50850"/>
    </source>
</evidence>
<evidence type="ECO:0000256" key="4">
    <source>
        <dbReference type="ARBA" id="ARBA00022692"/>
    </source>
</evidence>
<dbReference type="GO" id="GO:0005886">
    <property type="term" value="C:plasma membrane"/>
    <property type="evidence" value="ECO:0007669"/>
    <property type="project" value="UniProtKB-SubCell"/>
</dbReference>
<feature type="transmembrane region" description="Helical" evidence="7">
    <location>
        <begin position="16"/>
        <end position="36"/>
    </location>
</feature>
<evidence type="ECO:0000256" key="2">
    <source>
        <dbReference type="ARBA" id="ARBA00022448"/>
    </source>
</evidence>
<sequence>MPAGHTSHVRRRLRSLDALAATAAIWFLAKFLRYAFPPLFPELSTRYGVTDATLGLAFTAMLLVYALLQFPAGAIADRIGASVVITAGAAVAGVAALALSLDAPFVVLVGAMVLVGVGTGVHKTVAIGLLSTVYTERPGRALGVLDTAGALAGVAAPAAVAFCLTSPRVTWHAVFLAGGLLGLSLAVLAHRWLGAREPERDDGDDERVPLRRYAALFRRPAFAGFVLVTVGFSFAYNGVVAFLPRYLETAGLTPATASAVYGSLFVVSLVQTVTGDLADRIGALRVIVATLAVATVGLLALIAVGGGAGIVTLVGVVVVFGLGSHGFRPVRGAYLMALLPADVSGGGLGVVRTVLMGAGAIAPGVVGVVSTYAGFRAAFGVLWVALAVAAVAAGVLLVTDR</sequence>
<feature type="transmembrane region" description="Helical" evidence="7">
    <location>
        <begin position="249"/>
        <end position="270"/>
    </location>
</feature>
<dbReference type="Gene3D" id="1.20.1250.20">
    <property type="entry name" value="MFS general substrate transporter like domains"/>
    <property type="match status" value="2"/>
</dbReference>
<feature type="transmembrane region" description="Helical" evidence="7">
    <location>
        <begin position="348"/>
        <end position="369"/>
    </location>
</feature>
<comment type="subcellular location">
    <subcellularLocation>
        <location evidence="1">Cell membrane</location>
        <topology evidence="1">Multi-pass membrane protein</topology>
    </subcellularLocation>
</comment>
<accession>A0A830G6A0</accession>
<proteinExistence type="predicted"/>
<feature type="transmembrane region" description="Helical" evidence="7">
    <location>
        <begin position="105"/>
        <end position="130"/>
    </location>
</feature>
<evidence type="ECO:0000256" key="7">
    <source>
        <dbReference type="SAM" id="Phobius"/>
    </source>
</evidence>
<keyword evidence="6 7" id="KW-0472">Membrane</keyword>
<dbReference type="PANTHER" id="PTHR23517:SF3">
    <property type="entry name" value="INTEGRAL MEMBRANE TRANSPORT PROTEIN"/>
    <property type="match status" value="1"/>
</dbReference>
<feature type="transmembrane region" description="Helical" evidence="7">
    <location>
        <begin position="80"/>
        <end position="99"/>
    </location>
</feature>
<feature type="domain" description="Major facilitator superfamily (MFS) profile" evidence="8">
    <location>
        <begin position="18"/>
        <end position="401"/>
    </location>
</feature>
<dbReference type="Proteomes" id="UP000608850">
    <property type="component" value="Unassembled WGS sequence"/>
</dbReference>
<keyword evidence="3" id="KW-1003">Cell membrane</keyword>
<feature type="transmembrane region" description="Helical" evidence="7">
    <location>
        <begin position="221"/>
        <end position="243"/>
    </location>
</feature>
<feature type="transmembrane region" description="Helical" evidence="7">
    <location>
        <begin position="308"/>
        <end position="327"/>
    </location>
</feature>
<feature type="transmembrane region" description="Helical" evidence="7">
    <location>
        <begin position="375"/>
        <end position="398"/>
    </location>
</feature>
<dbReference type="AlphaFoldDB" id="A0A830G6A0"/>
<dbReference type="PROSITE" id="PS50850">
    <property type="entry name" value="MFS"/>
    <property type="match status" value="1"/>
</dbReference>
<protein>
    <submittedName>
        <fullName evidence="9">MFS transporter</fullName>
    </submittedName>
</protein>
<evidence type="ECO:0000256" key="6">
    <source>
        <dbReference type="ARBA" id="ARBA00023136"/>
    </source>
</evidence>
<evidence type="ECO:0000256" key="5">
    <source>
        <dbReference type="ARBA" id="ARBA00022989"/>
    </source>
</evidence>
<keyword evidence="5 7" id="KW-1133">Transmembrane helix</keyword>
<gene>
    <name evidence="9" type="ORF">GCM10009021_00260</name>
</gene>
<organism evidence="9 10">
    <name type="scientific">Halarchaeum nitratireducens</name>
    <dbReference type="NCBI Taxonomy" id="489913"/>
    <lineage>
        <taxon>Archaea</taxon>
        <taxon>Methanobacteriati</taxon>
        <taxon>Methanobacteriota</taxon>
        <taxon>Stenosarchaea group</taxon>
        <taxon>Halobacteria</taxon>
        <taxon>Halobacteriales</taxon>
        <taxon>Halobacteriaceae</taxon>
    </lineage>
</organism>
<reference evidence="9 10" key="1">
    <citation type="journal article" date="2019" name="Int. J. Syst. Evol. Microbiol.">
        <title>The Global Catalogue of Microorganisms (GCM) 10K type strain sequencing project: providing services to taxonomists for standard genome sequencing and annotation.</title>
        <authorList>
            <consortium name="The Broad Institute Genomics Platform"/>
            <consortium name="The Broad Institute Genome Sequencing Center for Infectious Disease"/>
            <person name="Wu L."/>
            <person name="Ma J."/>
        </authorList>
    </citation>
    <scope>NUCLEOTIDE SEQUENCE [LARGE SCALE GENOMIC DNA]</scope>
    <source>
        <strain evidence="9 10">JCM 16331</strain>
    </source>
</reference>
<keyword evidence="4 7" id="KW-0812">Transmembrane</keyword>
<comment type="caution">
    <text evidence="9">The sequence shown here is derived from an EMBL/GenBank/DDBJ whole genome shotgun (WGS) entry which is preliminary data.</text>
</comment>
<keyword evidence="2" id="KW-0813">Transport</keyword>
<feature type="transmembrane region" description="Helical" evidence="7">
    <location>
        <begin position="170"/>
        <end position="190"/>
    </location>
</feature>
<feature type="transmembrane region" description="Helical" evidence="7">
    <location>
        <begin position="48"/>
        <end position="68"/>
    </location>
</feature>
<dbReference type="Pfam" id="PF07690">
    <property type="entry name" value="MFS_1"/>
    <property type="match status" value="1"/>
</dbReference>
<dbReference type="GO" id="GO:0022857">
    <property type="term" value="F:transmembrane transporter activity"/>
    <property type="evidence" value="ECO:0007669"/>
    <property type="project" value="InterPro"/>
</dbReference>
<dbReference type="InterPro" id="IPR036259">
    <property type="entry name" value="MFS_trans_sf"/>
</dbReference>
<keyword evidence="10" id="KW-1185">Reference proteome</keyword>
<dbReference type="InterPro" id="IPR050171">
    <property type="entry name" value="MFS_Transporters"/>
</dbReference>
<evidence type="ECO:0000256" key="3">
    <source>
        <dbReference type="ARBA" id="ARBA00022475"/>
    </source>
</evidence>
<dbReference type="PANTHER" id="PTHR23517">
    <property type="entry name" value="RESISTANCE PROTEIN MDTM, PUTATIVE-RELATED-RELATED"/>
    <property type="match status" value="1"/>
</dbReference>
<dbReference type="InterPro" id="IPR020846">
    <property type="entry name" value="MFS_dom"/>
</dbReference>
<dbReference type="SUPFAM" id="SSF103473">
    <property type="entry name" value="MFS general substrate transporter"/>
    <property type="match status" value="1"/>
</dbReference>
<evidence type="ECO:0000313" key="9">
    <source>
        <dbReference type="EMBL" id="GGN05370.1"/>
    </source>
</evidence>
<name>A0A830G6A0_9EURY</name>
<dbReference type="InterPro" id="IPR011701">
    <property type="entry name" value="MFS"/>
</dbReference>
<feature type="transmembrane region" description="Helical" evidence="7">
    <location>
        <begin position="282"/>
        <end position="302"/>
    </location>
</feature>